<keyword evidence="4" id="KW-1185">Reference proteome</keyword>
<gene>
    <name evidence="3" type="ORF">Pmar_PMAR002441</name>
    <name evidence="2" type="ORF">Pmar_PMAR010729</name>
</gene>
<dbReference type="EMBL" id="GG678006">
    <property type="protein sequence ID" value="EER09786.1"/>
    <property type="molecule type" value="Genomic_DNA"/>
</dbReference>
<dbReference type="RefSeq" id="XP_002777991.1">
    <property type="nucleotide sequence ID" value="XM_002777945.1"/>
</dbReference>
<sequence length="54" mass="6145">MKFAGTSKLELAKHREVAVFVQFGSGLGQATQHQRLRRYILTELLKQNTVLCLD</sequence>
<proteinExistence type="predicted"/>
<dbReference type="InterPro" id="IPR000793">
    <property type="entry name" value="ATP_synth_asu_C"/>
</dbReference>
<dbReference type="GO" id="GO:0015986">
    <property type="term" value="P:proton motive force-driven ATP synthesis"/>
    <property type="evidence" value="ECO:0007669"/>
    <property type="project" value="InterPro"/>
</dbReference>
<evidence type="ECO:0000313" key="2">
    <source>
        <dbReference type="EMBL" id="EER09786.1"/>
    </source>
</evidence>
<dbReference type="InParanoid" id="C5KSN5"/>
<dbReference type="Gene3D" id="1.20.150.20">
    <property type="entry name" value="ATP synthase alpha/beta chain, C-terminal domain"/>
    <property type="match status" value="1"/>
</dbReference>
<dbReference type="GeneID" id="9058073"/>
<dbReference type="Proteomes" id="UP000007800">
    <property type="component" value="Unassembled WGS sequence"/>
</dbReference>
<name>C5KSN5_PERM5</name>
<evidence type="ECO:0000259" key="1">
    <source>
        <dbReference type="Pfam" id="PF00306"/>
    </source>
</evidence>
<dbReference type="RefSeq" id="XP_002780734.1">
    <property type="nucleotide sequence ID" value="XM_002780688.1"/>
</dbReference>
<dbReference type="EMBL" id="GG676066">
    <property type="protein sequence ID" value="EER12529.1"/>
    <property type="molecule type" value="Genomic_DNA"/>
</dbReference>
<dbReference type="GeneID" id="9052722"/>
<feature type="domain" description="ATP synthase alpha subunit C-terminal" evidence="1">
    <location>
        <begin position="2"/>
        <end position="49"/>
    </location>
</feature>
<protein>
    <recommendedName>
        <fullName evidence="1">ATP synthase alpha subunit C-terminal domain-containing protein</fullName>
    </recommendedName>
</protein>
<dbReference type="Pfam" id="PF00306">
    <property type="entry name" value="ATP-synt_ab_C"/>
    <property type="match status" value="1"/>
</dbReference>
<dbReference type="SUPFAM" id="SSF47917">
    <property type="entry name" value="C-terminal domain of alpha and beta subunits of F1 ATP synthase"/>
    <property type="match status" value="1"/>
</dbReference>
<dbReference type="InterPro" id="IPR038376">
    <property type="entry name" value="ATP_synth_asu_C_sf"/>
</dbReference>
<evidence type="ECO:0000313" key="3">
    <source>
        <dbReference type="EMBL" id="EER12529.1"/>
    </source>
</evidence>
<evidence type="ECO:0000313" key="4">
    <source>
        <dbReference type="Proteomes" id="UP000007800"/>
    </source>
</evidence>
<accession>C5KSN5</accession>
<dbReference type="AlphaFoldDB" id="C5KSN5"/>
<organism evidence="4">
    <name type="scientific">Perkinsus marinus (strain ATCC 50983 / TXsc)</name>
    <dbReference type="NCBI Taxonomy" id="423536"/>
    <lineage>
        <taxon>Eukaryota</taxon>
        <taxon>Sar</taxon>
        <taxon>Alveolata</taxon>
        <taxon>Perkinsozoa</taxon>
        <taxon>Perkinsea</taxon>
        <taxon>Perkinsida</taxon>
        <taxon>Perkinsidae</taxon>
        <taxon>Perkinsus</taxon>
    </lineage>
</organism>
<reference evidence="3 4" key="1">
    <citation type="submission" date="2008-07" db="EMBL/GenBank/DDBJ databases">
        <authorList>
            <person name="El-Sayed N."/>
            <person name="Caler E."/>
            <person name="Inman J."/>
            <person name="Amedeo P."/>
            <person name="Hass B."/>
            <person name="Wortman J."/>
        </authorList>
    </citation>
    <scope>NUCLEOTIDE SEQUENCE [LARGE SCALE GENOMIC DNA]</scope>
    <source>
        <strain evidence="3">ATCC 50983</strain>
        <strain evidence="4">ATCC 50983 / TXsc</strain>
    </source>
</reference>